<dbReference type="Proteomes" id="UP000610746">
    <property type="component" value="Unassembled WGS sequence"/>
</dbReference>
<gene>
    <name evidence="1" type="ORF">HNQ03_002250</name>
</gene>
<keyword evidence="2" id="KW-1185">Reference proteome</keyword>
<accession>A0A8J8G7Z8</accession>
<organism evidence="1 2">
    <name type="scientific">Frigoriflavimonas asaccharolytica</name>
    <dbReference type="NCBI Taxonomy" id="2735899"/>
    <lineage>
        <taxon>Bacteria</taxon>
        <taxon>Pseudomonadati</taxon>
        <taxon>Bacteroidota</taxon>
        <taxon>Flavobacteriia</taxon>
        <taxon>Flavobacteriales</taxon>
        <taxon>Weeksellaceae</taxon>
        <taxon>Frigoriflavimonas</taxon>
    </lineage>
</organism>
<evidence type="ECO:0000313" key="1">
    <source>
        <dbReference type="EMBL" id="NRS93163.1"/>
    </source>
</evidence>
<protein>
    <submittedName>
        <fullName evidence="1">Uncharacterized protein</fullName>
    </submittedName>
</protein>
<comment type="caution">
    <text evidence="1">The sequence shown here is derived from an EMBL/GenBank/DDBJ whole genome shotgun (WGS) entry which is preliminary data.</text>
</comment>
<sequence>MVENLSFSIFNKNKPQREFPLRFFLLVLSFVSILFSVQLKAEEIPVSTSNQITITSGVIVYSSATVEKSVVIQVEPIIVEGEVISENDKKPFAKEIKEKAISEQIKVEKQRENKFAHFSTFTNQFLHENSLTPVGLQSCKLAVVVPIGKSLYDKRFFYQTFYPIFCQEKKINSYYQLSYLQFGKYRNSSLRAPPTLYFI</sequence>
<dbReference type="EMBL" id="JABSNO010000017">
    <property type="protein sequence ID" value="NRS93163.1"/>
    <property type="molecule type" value="Genomic_DNA"/>
</dbReference>
<name>A0A8J8G7Z8_9FLAO</name>
<proteinExistence type="predicted"/>
<evidence type="ECO:0000313" key="2">
    <source>
        <dbReference type="Proteomes" id="UP000610746"/>
    </source>
</evidence>
<dbReference type="AlphaFoldDB" id="A0A8J8G7Z8"/>
<dbReference type="RefSeq" id="WP_173779740.1">
    <property type="nucleotide sequence ID" value="NZ_JABSNO010000017.1"/>
</dbReference>
<reference evidence="1" key="1">
    <citation type="submission" date="2020-05" db="EMBL/GenBank/DDBJ databases">
        <title>Genomic Encyclopedia of Type Strains, Phase IV (KMG-V): Genome sequencing to study the core and pangenomes of soil and plant-associated prokaryotes.</title>
        <authorList>
            <person name="Whitman W."/>
        </authorList>
    </citation>
    <scope>NUCLEOTIDE SEQUENCE</scope>
    <source>
        <strain evidence="1">16F</strain>
    </source>
</reference>